<proteinExistence type="predicted"/>
<sequence length="268" mass="31381">MTELEEYNKRHLPAVHRKELAILCAIHDICVRHKIDYWLDGGTCLGAVRHKGFIPWDDDIDIAMRTEDIPRFAEVARKELPKGLFLQTMETDPSCRLPTIKVRDRDSFVVEYGDDFSRQYCKGLFVDIFPMHSYPSISRSFCKRVCRGYCRANGILRQQHVYSWRAVAELFWFGAKRVYYNIMWKAANMLLKHDTYFGNRISDNGYGIMHRRNSIFPVKTISFEGKEFLAPANPDAYLKDLYKDYMKLPPEDNRKGHAVFFLETLSGK</sequence>
<evidence type="ECO:0000313" key="2">
    <source>
        <dbReference type="Proteomes" id="UP000308886"/>
    </source>
</evidence>
<name>A0AC61QUP9_9BACT</name>
<reference evidence="1" key="1">
    <citation type="submission" date="2019-04" db="EMBL/GenBank/DDBJ databases">
        <title>Microbes associate with the intestines of laboratory mice.</title>
        <authorList>
            <person name="Navarre W."/>
            <person name="Wong E."/>
            <person name="Huang K."/>
            <person name="Tropini C."/>
            <person name="Ng K."/>
            <person name="Yu B."/>
        </authorList>
    </citation>
    <scope>NUCLEOTIDE SEQUENCE</scope>
    <source>
        <strain evidence="1">NM73_A23</strain>
    </source>
</reference>
<keyword evidence="2" id="KW-1185">Reference proteome</keyword>
<accession>A0AC61QUP9</accession>
<dbReference type="EMBL" id="SRZC01000001">
    <property type="protein sequence ID" value="TGX84073.1"/>
    <property type="molecule type" value="Genomic_DNA"/>
</dbReference>
<protein>
    <submittedName>
        <fullName evidence="1">LicD family protein</fullName>
    </submittedName>
</protein>
<dbReference type="Proteomes" id="UP000308886">
    <property type="component" value="Unassembled WGS sequence"/>
</dbReference>
<comment type="caution">
    <text evidence="1">The sequence shown here is derived from an EMBL/GenBank/DDBJ whole genome shotgun (WGS) entry which is preliminary data.</text>
</comment>
<gene>
    <name evidence="1" type="ORF">E5358_00075</name>
</gene>
<evidence type="ECO:0000313" key="1">
    <source>
        <dbReference type="EMBL" id="TGX84073.1"/>
    </source>
</evidence>
<organism evidence="1 2">
    <name type="scientific">Palleniella muris</name>
    <dbReference type="NCBI Taxonomy" id="3038145"/>
    <lineage>
        <taxon>Bacteria</taxon>
        <taxon>Pseudomonadati</taxon>
        <taxon>Bacteroidota</taxon>
        <taxon>Bacteroidia</taxon>
        <taxon>Bacteroidales</taxon>
        <taxon>Prevotellaceae</taxon>
        <taxon>Palleniella</taxon>
    </lineage>
</organism>